<accession>L1JYV1</accession>
<sequence length="554" mass="65206">MASDVDGTDGSGSVVSSVSNFTTLEEEMRSSLIDRCFRQAKEGDLAGFKATSLTLVLCNGGRSEVNSIKDARGRTLLHWAAHEGHLSFVKFLLIDLLANVYETDQDGNTAADLAREQYWKKVLRFIESFADAQLRYVALLQSSCRRRLQRAEFVRWHGAACRVKCRVVALPFRRRKHETLRFTSMWFLNGEEGRKLLVSPLQARIRRLLLYQHAAAPEPSGCRYPLYHLAKHAALVVSSCVKRRLKSMLYKSAIVWCRKTGQPLGSMLNRLIGRYQSSSKQVVSPLIRNRSYIVHSSKFQLQLEQGGSSREAQLQVKRQFFEQKAREAERRRRSSVRVQRWFRRLQDRWRVEERLWGKEENRRVEEAFFKNKLFKLFTNQERSLLVYVEWGEEGERGGLRGLIFLHMKATEVMKEEEEARRSQRLLAQLEFEQLVERRRAAERRRKEEEAAGRIQKAWRGWRRRKLKHEELVRLSNTGWILRKKQEEEERKKELARLKIMMYSMRGDAEQRRRHKEQLENAISESMSRRREIAEEVQRTERGPSCRLPLFLPPD</sequence>
<reference evidence="4 6" key="1">
    <citation type="journal article" date="2012" name="Nature">
        <title>Algal genomes reveal evolutionary mosaicism and the fate of nucleomorphs.</title>
        <authorList>
            <consortium name="DOE Joint Genome Institute"/>
            <person name="Curtis B.A."/>
            <person name="Tanifuji G."/>
            <person name="Burki F."/>
            <person name="Gruber A."/>
            <person name="Irimia M."/>
            <person name="Maruyama S."/>
            <person name="Arias M.C."/>
            <person name="Ball S.G."/>
            <person name="Gile G.H."/>
            <person name="Hirakawa Y."/>
            <person name="Hopkins J.F."/>
            <person name="Kuo A."/>
            <person name="Rensing S.A."/>
            <person name="Schmutz J."/>
            <person name="Symeonidi A."/>
            <person name="Elias M."/>
            <person name="Eveleigh R.J."/>
            <person name="Herman E.K."/>
            <person name="Klute M.J."/>
            <person name="Nakayama T."/>
            <person name="Obornik M."/>
            <person name="Reyes-Prieto A."/>
            <person name="Armbrust E.V."/>
            <person name="Aves S.J."/>
            <person name="Beiko R.G."/>
            <person name="Coutinho P."/>
            <person name="Dacks J.B."/>
            <person name="Durnford D.G."/>
            <person name="Fast N.M."/>
            <person name="Green B.R."/>
            <person name="Grisdale C.J."/>
            <person name="Hempel F."/>
            <person name="Henrissat B."/>
            <person name="Hoppner M.P."/>
            <person name="Ishida K."/>
            <person name="Kim E."/>
            <person name="Koreny L."/>
            <person name="Kroth P.G."/>
            <person name="Liu Y."/>
            <person name="Malik S.B."/>
            <person name="Maier U.G."/>
            <person name="McRose D."/>
            <person name="Mock T."/>
            <person name="Neilson J.A."/>
            <person name="Onodera N.T."/>
            <person name="Poole A.M."/>
            <person name="Pritham E.J."/>
            <person name="Richards T.A."/>
            <person name="Rocap G."/>
            <person name="Roy S.W."/>
            <person name="Sarai C."/>
            <person name="Schaack S."/>
            <person name="Shirato S."/>
            <person name="Slamovits C.H."/>
            <person name="Spencer D.F."/>
            <person name="Suzuki S."/>
            <person name="Worden A.Z."/>
            <person name="Zauner S."/>
            <person name="Barry K."/>
            <person name="Bell C."/>
            <person name="Bharti A.K."/>
            <person name="Crow J.A."/>
            <person name="Grimwood J."/>
            <person name="Kramer R."/>
            <person name="Lindquist E."/>
            <person name="Lucas S."/>
            <person name="Salamov A."/>
            <person name="McFadden G.I."/>
            <person name="Lane C.E."/>
            <person name="Keeling P.J."/>
            <person name="Gray M.W."/>
            <person name="Grigoriev I.V."/>
            <person name="Archibald J.M."/>
        </authorList>
    </citation>
    <scope>NUCLEOTIDE SEQUENCE</scope>
    <source>
        <strain evidence="4 6">CCMP2712</strain>
    </source>
</reference>
<feature type="coiled-coil region" evidence="2">
    <location>
        <begin position="412"/>
        <end position="451"/>
    </location>
</feature>
<keyword evidence="1" id="KW-0040">ANK repeat</keyword>
<reference evidence="5" key="3">
    <citation type="submission" date="2016-03" db="UniProtKB">
        <authorList>
            <consortium name="EnsemblProtists"/>
        </authorList>
    </citation>
    <scope>IDENTIFICATION</scope>
</reference>
<gene>
    <name evidence="4" type="ORF">GUITHDRAFT_100965</name>
</gene>
<dbReference type="PROSITE" id="PS50088">
    <property type="entry name" value="ANK_REPEAT"/>
    <property type="match status" value="1"/>
</dbReference>
<proteinExistence type="predicted"/>
<dbReference type="SUPFAM" id="SSF48403">
    <property type="entry name" value="Ankyrin repeat"/>
    <property type="match status" value="1"/>
</dbReference>
<evidence type="ECO:0000313" key="6">
    <source>
        <dbReference type="Proteomes" id="UP000011087"/>
    </source>
</evidence>
<dbReference type="HOGENOM" id="CLU_492167_0_0_1"/>
<evidence type="ECO:0000256" key="3">
    <source>
        <dbReference type="SAM" id="MobiDB-lite"/>
    </source>
</evidence>
<dbReference type="Proteomes" id="UP000011087">
    <property type="component" value="Unassembled WGS sequence"/>
</dbReference>
<feature type="repeat" description="ANK" evidence="1">
    <location>
        <begin position="72"/>
        <end position="105"/>
    </location>
</feature>
<dbReference type="RefSeq" id="XP_005840238.1">
    <property type="nucleotide sequence ID" value="XM_005840181.1"/>
</dbReference>
<dbReference type="KEGG" id="gtt:GUITHDRAFT_100965"/>
<keyword evidence="6" id="KW-1185">Reference proteome</keyword>
<evidence type="ECO:0000313" key="5">
    <source>
        <dbReference type="EnsemblProtists" id="EKX53258"/>
    </source>
</evidence>
<feature type="region of interest" description="Disordered" evidence="3">
    <location>
        <begin position="519"/>
        <end position="554"/>
    </location>
</feature>
<dbReference type="PROSITE" id="PS50297">
    <property type="entry name" value="ANK_REP_REGION"/>
    <property type="match status" value="1"/>
</dbReference>
<name>L1JYV1_GUITC</name>
<keyword evidence="2" id="KW-0175">Coiled coil</keyword>
<dbReference type="SMART" id="SM00015">
    <property type="entry name" value="IQ"/>
    <property type="match status" value="3"/>
</dbReference>
<protein>
    <submittedName>
        <fullName evidence="4 5">Uncharacterized protein</fullName>
    </submittedName>
</protein>
<dbReference type="Pfam" id="PF00023">
    <property type="entry name" value="Ank"/>
    <property type="match status" value="1"/>
</dbReference>
<dbReference type="PROSITE" id="PS50096">
    <property type="entry name" value="IQ"/>
    <property type="match status" value="1"/>
</dbReference>
<organism evidence="4">
    <name type="scientific">Guillardia theta (strain CCMP2712)</name>
    <name type="common">Cryptophyte</name>
    <dbReference type="NCBI Taxonomy" id="905079"/>
    <lineage>
        <taxon>Eukaryota</taxon>
        <taxon>Cryptophyceae</taxon>
        <taxon>Pyrenomonadales</taxon>
        <taxon>Geminigeraceae</taxon>
        <taxon>Guillardia</taxon>
    </lineage>
</organism>
<dbReference type="InterPro" id="IPR002110">
    <property type="entry name" value="Ankyrin_rpt"/>
</dbReference>
<feature type="compositionally biased region" description="Basic and acidic residues" evidence="3">
    <location>
        <begin position="526"/>
        <end position="543"/>
    </location>
</feature>
<dbReference type="EMBL" id="JH992970">
    <property type="protein sequence ID" value="EKX53258.1"/>
    <property type="molecule type" value="Genomic_DNA"/>
</dbReference>
<dbReference type="Gene3D" id="1.25.40.20">
    <property type="entry name" value="Ankyrin repeat-containing domain"/>
    <property type="match status" value="1"/>
</dbReference>
<dbReference type="EnsemblProtists" id="EKX53258">
    <property type="protein sequence ID" value="EKX53258"/>
    <property type="gene ID" value="GUITHDRAFT_100965"/>
</dbReference>
<evidence type="ECO:0000256" key="1">
    <source>
        <dbReference type="PROSITE-ProRule" id="PRU00023"/>
    </source>
</evidence>
<evidence type="ECO:0000256" key="2">
    <source>
        <dbReference type="SAM" id="Coils"/>
    </source>
</evidence>
<dbReference type="InterPro" id="IPR036770">
    <property type="entry name" value="Ankyrin_rpt-contain_sf"/>
</dbReference>
<dbReference type="AlphaFoldDB" id="L1JYV1"/>
<evidence type="ECO:0000313" key="4">
    <source>
        <dbReference type="EMBL" id="EKX53258.1"/>
    </source>
</evidence>
<reference evidence="6" key="2">
    <citation type="submission" date="2012-11" db="EMBL/GenBank/DDBJ databases">
        <authorList>
            <person name="Kuo A."/>
            <person name="Curtis B.A."/>
            <person name="Tanifuji G."/>
            <person name="Burki F."/>
            <person name="Gruber A."/>
            <person name="Irimia M."/>
            <person name="Maruyama S."/>
            <person name="Arias M.C."/>
            <person name="Ball S.G."/>
            <person name="Gile G.H."/>
            <person name="Hirakawa Y."/>
            <person name="Hopkins J.F."/>
            <person name="Rensing S.A."/>
            <person name="Schmutz J."/>
            <person name="Symeonidi A."/>
            <person name="Elias M."/>
            <person name="Eveleigh R.J."/>
            <person name="Herman E.K."/>
            <person name="Klute M.J."/>
            <person name="Nakayama T."/>
            <person name="Obornik M."/>
            <person name="Reyes-Prieto A."/>
            <person name="Armbrust E.V."/>
            <person name="Aves S.J."/>
            <person name="Beiko R.G."/>
            <person name="Coutinho P."/>
            <person name="Dacks J.B."/>
            <person name="Durnford D.G."/>
            <person name="Fast N.M."/>
            <person name="Green B.R."/>
            <person name="Grisdale C."/>
            <person name="Hempe F."/>
            <person name="Henrissat B."/>
            <person name="Hoppner M.P."/>
            <person name="Ishida K.-I."/>
            <person name="Kim E."/>
            <person name="Koreny L."/>
            <person name="Kroth P.G."/>
            <person name="Liu Y."/>
            <person name="Malik S.-B."/>
            <person name="Maier U.G."/>
            <person name="McRose D."/>
            <person name="Mock T."/>
            <person name="Neilson J.A."/>
            <person name="Onodera N.T."/>
            <person name="Poole A.M."/>
            <person name="Pritham E.J."/>
            <person name="Richards T.A."/>
            <person name="Rocap G."/>
            <person name="Roy S.W."/>
            <person name="Sarai C."/>
            <person name="Schaack S."/>
            <person name="Shirato S."/>
            <person name="Slamovits C.H."/>
            <person name="Spencer D.F."/>
            <person name="Suzuki S."/>
            <person name="Worden A.Z."/>
            <person name="Zauner S."/>
            <person name="Barry K."/>
            <person name="Bell C."/>
            <person name="Bharti A.K."/>
            <person name="Crow J.A."/>
            <person name="Grimwood J."/>
            <person name="Kramer R."/>
            <person name="Lindquist E."/>
            <person name="Lucas S."/>
            <person name="Salamov A."/>
            <person name="McFadden G.I."/>
            <person name="Lane C.E."/>
            <person name="Keeling P.J."/>
            <person name="Gray M.W."/>
            <person name="Grigoriev I.V."/>
            <person name="Archibald J.M."/>
        </authorList>
    </citation>
    <scope>NUCLEOTIDE SEQUENCE</scope>
    <source>
        <strain evidence="6">CCMP2712</strain>
    </source>
</reference>
<dbReference type="InterPro" id="IPR000048">
    <property type="entry name" value="IQ_motif_EF-hand-BS"/>
</dbReference>
<dbReference type="PaxDb" id="55529-EKX53258"/>
<dbReference type="GeneID" id="17310115"/>